<evidence type="ECO:0000313" key="1">
    <source>
        <dbReference type="EMBL" id="AXF56087.1"/>
    </source>
</evidence>
<sequence length="184" mass="20978">MKNIEPPTVIAIAGVTGGGKTTVTNQLIQELSHSKALYFDDYDFIGPKDIIDWVENGADYNRWDLTPLIRDLEELYNQQLDYIVLDFPFAYKHVKMRKFIDFAVFIDTPLDIALARRVTRDFKTAPAENILSDMENYISQGRKGYIEMLNTIKPNSDVIIDGTPPISEIVNLISKKVGKMRGEF</sequence>
<dbReference type="AlphaFoldDB" id="A0A345BYQ6"/>
<dbReference type="Proteomes" id="UP000252100">
    <property type="component" value="Chromosome"/>
</dbReference>
<protein>
    <recommendedName>
        <fullName evidence="3">Phosphoribulokinase/uridine kinase domain-containing protein</fullName>
    </recommendedName>
</protein>
<dbReference type="Gene3D" id="3.40.50.300">
    <property type="entry name" value="P-loop containing nucleotide triphosphate hydrolases"/>
    <property type="match status" value="1"/>
</dbReference>
<dbReference type="NCBIfam" id="NF006085">
    <property type="entry name" value="PRK08233.1"/>
    <property type="match status" value="1"/>
</dbReference>
<dbReference type="KEGG" id="rue:DT065_08655"/>
<reference evidence="1 2" key="1">
    <citation type="journal article" date="2018" name="J. Microbiol.">
        <title>Salicibibacter kimchii gen. nov., sp. nov., a moderately halophilic and alkalitolerant bacterium in the family Bacillaceae, isolated from kimchi.</title>
        <authorList>
            <person name="Jang J.Y."/>
            <person name="Oh Y.J."/>
            <person name="Lim S.K."/>
            <person name="Park H.K."/>
            <person name="Lee C."/>
            <person name="Kim J.Y."/>
            <person name="Lee M.A."/>
            <person name="Choi H.J."/>
        </authorList>
    </citation>
    <scope>NUCLEOTIDE SEQUENCE [LARGE SCALE GENOMIC DNA]</scope>
    <source>
        <strain evidence="1 2">NKC1-1</strain>
    </source>
</reference>
<evidence type="ECO:0000313" key="2">
    <source>
        <dbReference type="Proteomes" id="UP000252100"/>
    </source>
</evidence>
<evidence type="ECO:0008006" key="3">
    <source>
        <dbReference type="Google" id="ProtNLM"/>
    </source>
</evidence>
<dbReference type="SUPFAM" id="SSF52540">
    <property type="entry name" value="P-loop containing nucleoside triphosphate hydrolases"/>
    <property type="match status" value="1"/>
</dbReference>
<gene>
    <name evidence="1" type="ORF">DT065_08655</name>
</gene>
<keyword evidence="2" id="KW-1185">Reference proteome</keyword>
<dbReference type="RefSeq" id="WP_114372561.1">
    <property type="nucleotide sequence ID" value="NZ_CP031092.1"/>
</dbReference>
<organism evidence="1 2">
    <name type="scientific">Salicibibacter kimchii</name>
    <dbReference type="NCBI Taxonomy" id="2099786"/>
    <lineage>
        <taxon>Bacteria</taxon>
        <taxon>Bacillati</taxon>
        <taxon>Bacillota</taxon>
        <taxon>Bacilli</taxon>
        <taxon>Bacillales</taxon>
        <taxon>Bacillaceae</taxon>
        <taxon>Salicibibacter</taxon>
    </lineage>
</organism>
<proteinExistence type="predicted"/>
<dbReference type="EMBL" id="CP031092">
    <property type="protein sequence ID" value="AXF56087.1"/>
    <property type="molecule type" value="Genomic_DNA"/>
</dbReference>
<name>A0A345BYQ6_9BACI</name>
<accession>A0A345BYQ6</accession>
<dbReference type="InterPro" id="IPR027417">
    <property type="entry name" value="P-loop_NTPase"/>
</dbReference>
<dbReference type="OrthoDB" id="6291705at2"/>